<evidence type="ECO:0000256" key="1">
    <source>
        <dbReference type="SAM" id="MobiDB-lite"/>
    </source>
</evidence>
<accession>A0A834IAK9</accession>
<reference evidence="2" key="1">
    <citation type="submission" date="2020-08" db="EMBL/GenBank/DDBJ databases">
        <title>Genome sequencing and assembly of the red palm weevil Rhynchophorus ferrugineus.</title>
        <authorList>
            <person name="Dias G.B."/>
            <person name="Bergman C.M."/>
            <person name="Manee M."/>
        </authorList>
    </citation>
    <scope>NUCLEOTIDE SEQUENCE</scope>
    <source>
        <strain evidence="2">AA-2017</strain>
        <tissue evidence="2">Whole larva</tissue>
    </source>
</reference>
<evidence type="ECO:0000313" key="3">
    <source>
        <dbReference type="Proteomes" id="UP000625711"/>
    </source>
</evidence>
<evidence type="ECO:0000313" key="2">
    <source>
        <dbReference type="EMBL" id="KAF7277505.1"/>
    </source>
</evidence>
<feature type="non-terminal residue" evidence="2">
    <location>
        <position position="49"/>
    </location>
</feature>
<keyword evidence="3" id="KW-1185">Reference proteome</keyword>
<dbReference type="AlphaFoldDB" id="A0A834IAK9"/>
<protein>
    <submittedName>
        <fullName evidence="2">Uncharacterized protein</fullName>
    </submittedName>
</protein>
<dbReference type="Proteomes" id="UP000625711">
    <property type="component" value="Unassembled WGS sequence"/>
</dbReference>
<proteinExistence type="predicted"/>
<organism evidence="2 3">
    <name type="scientific">Rhynchophorus ferrugineus</name>
    <name type="common">Red palm weevil</name>
    <name type="synonym">Curculio ferrugineus</name>
    <dbReference type="NCBI Taxonomy" id="354439"/>
    <lineage>
        <taxon>Eukaryota</taxon>
        <taxon>Metazoa</taxon>
        <taxon>Ecdysozoa</taxon>
        <taxon>Arthropoda</taxon>
        <taxon>Hexapoda</taxon>
        <taxon>Insecta</taxon>
        <taxon>Pterygota</taxon>
        <taxon>Neoptera</taxon>
        <taxon>Endopterygota</taxon>
        <taxon>Coleoptera</taxon>
        <taxon>Polyphaga</taxon>
        <taxon>Cucujiformia</taxon>
        <taxon>Curculionidae</taxon>
        <taxon>Dryophthorinae</taxon>
        <taxon>Rhynchophorus</taxon>
    </lineage>
</organism>
<comment type="caution">
    <text evidence="2">The sequence shown here is derived from an EMBL/GenBank/DDBJ whole genome shotgun (WGS) entry which is preliminary data.</text>
</comment>
<sequence>MHQQFGQKDNSVSGQMDNSSLSYHSQFSYGSNDNWSYTTSSVTPMKQIE</sequence>
<feature type="region of interest" description="Disordered" evidence="1">
    <location>
        <begin position="28"/>
        <end position="49"/>
    </location>
</feature>
<gene>
    <name evidence="2" type="ORF">GWI33_007020</name>
</gene>
<dbReference type="EMBL" id="JAACXV010001494">
    <property type="protein sequence ID" value="KAF7277505.1"/>
    <property type="molecule type" value="Genomic_DNA"/>
</dbReference>
<name>A0A834IAK9_RHYFE</name>